<reference evidence="1 2" key="1">
    <citation type="submission" date="2023-09" db="EMBL/GenBank/DDBJ databases">
        <authorList>
            <person name="Rey-Velasco X."/>
        </authorList>
    </citation>
    <scope>NUCLEOTIDE SEQUENCE [LARGE SCALE GENOMIC DNA]</scope>
    <source>
        <strain evidence="1 2">P385</strain>
    </source>
</reference>
<keyword evidence="2" id="KW-1185">Reference proteome</keyword>
<dbReference type="RefSeq" id="WP_311657338.1">
    <property type="nucleotide sequence ID" value="NZ_JAVRHY010000002.1"/>
</dbReference>
<evidence type="ECO:0000313" key="2">
    <source>
        <dbReference type="Proteomes" id="UP001259982"/>
    </source>
</evidence>
<name>A0ABU3B642_9GAMM</name>
<dbReference type="EMBL" id="JAVRHY010000002">
    <property type="protein sequence ID" value="MDT0617525.1"/>
    <property type="molecule type" value="Genomic_DNA"/>
</dbReference>
<evidence type="ECO:0000313" key="1">
    <source>
        <dbReference type="EMBL" id="MDT0617525.1"/>
    </source>
</evidence>
<proteinExistence type="predicted"/>
<gene>
    <name evidence="1" type="ORF">RM531_03490</name>
</gene>
<protein>
    <submittedName>
        <fullName evidence="1">Uncharacterized protein</fullName>
    </submittedName>
</protein>
<comment type="caution">
    <text evidence="1">The sequence shown here is derived from an EMBL/GenBank/DDBJ whole genome shotgun (WGS) entry which is preliminary data.</text>
</comment>
<sequence>MLMSKDFHYVNFFSKKADSGASTIIYERYSGTANRNAMDMVSDFRLSDTGVITGLDDLKEQLNLAHIGEESEYNWSSLPIFDDASTPTLRSKLLSWDKSRVLIGGKFEPVYILDRSEYECIDNNDEELQKADEFLPFDSELGIIQLNLEEFISDIREQICKNFLPVYQSSQINPSYNNLNKAARISNRLYAQMDCIRELLTRKRTMFFGEWCEEILPSSKPQTLFREITGRQKPYLDEKTVRILKYLKETYQILGDFTQNIASAQAVKGLFPKSERKEYLNQSTPDPRRIFEPQ</sequence>
<dbReference type="Proteomes" id="UP001259982">
    <property type="component" value="Unassembled WGS sequence"/>
</dbReference>
<accession>A0ABU3B642</accession>
<organism evidence="1 2">
    <name type="scientific">Spectribacter acetivorans</name>
    <dbReference type="NCBI Taxonomy" id="3075603"/>
    <lineage>
        <taxon>Bacteria</taxon>
        <taxon>Pseudomonadati</taxon>
        <taxon>Pseudomonadota</taxon>
        <taxon>Gammaproteobacteria</taxon>
        <taxon>Salinisphaerales</taxon>
        <taxon>Salinisphaeraceae</taxon>
        <taxon>Spectribacter</taxon>
    </lineage>
</organism>